<dbReference type="InterPro" id="IPR021533">
    <property type="entry name" value="PepSY-like"/>
</dbReference>
<proteinExistence type="predicted"/>
<feature type="chain" id="PRO_5046357870" evidence="1">
    <location>
        <begin position="23"/>
        <end position="165"/>
    </location>
</feature>
<dbReference type="Proteomes" id="UP001565200">
    <property type="component" value="Unassembled WGS sequence"/>
</dbReference>
<dbReference type="RefSeq" id="WP_121700424.1">
    <property type="nucleotide sequence ID" value="NZ_JBCLPP010000045.1"/>
</dbReference>
<sequence length="165" mass="19084">MKKNLLLLFIAVCGFMAFQSCSDDDDDDRGQVPEEFVTALKNKFPEATGVKWEHKSDYRVAEFKKDLTEIDVWFNPKAEWAMTDTDYGKNLFLLPAEIGKAFAESQFADWTVDDIDLYERPDKNFYVFEVEKKGMRDMELYFNTDGTMIKAIEDANMDILPSTPV</sequence>
<dbReference type="Pfam" id="PF11396">
    <property type="entry name" value="PepSY_like"/>
    <property type="match status" value="1"/>
</dbReference>
<gene>
    <name evidence="3" type="ORF">AAK873_12320</name>
</gene>
<dbReference type="Gene3D" id="3.10.450.360">
    <property type="match status" value="1"/>
</dbReference>
<organism evidence="3 4">
    <name type="scientific">Heminiphilus faecis</name>
    <dbReference type="NCBI Taxonomy" id="2601703"/>
    <lineage>
        <taxon>Bacteria</taxon>
        <taxon>Pseudomonadati</taxon>
        <taxon>Bacteroidota</taxon>
        <taxon>Bacteroidia</taxon>
        <taxon>Bacteroidales</taxon>
        <taxon>Muribaculaceae</taxon>
        <taxon>Heminiphilus</taxon>
    </lineage>
</organism>
<accession>A0ABV4CYA4</accession>
<evidence type="ECO:0000313" key="4">
    <source>
        <dbReference type="Proteomes" id="UP001565200"/>
    </source>
</evidence>
<protein>
    <submittedName>
        <fullName evidence="3">PepSY-like domain-containing protein</fullName>
    </submittedName>
</protein>
<keyword evidence="1" id="KW-0732">Signal</keyword>
<dbReference type="SUPFAM" id="SSF160574">
    <property type="entry name" value="BT0923-like"/>
    <property type="match status" value="1"/>
</dbReference>
<dbReference type="PROSITE" id="PS51257">
    <property type="entry name" value="PROKAR_LIPOPROTEIN"/>
    <property type="match status" value="1"/>
</dbReference>
<dbReference type="EMBL" id="JBCLPP010000045">
    <property type="protein sequence ID" value="MEY8246394.1"/>
    <property type="molecule type" value="Genomic_DNA"/>
</dbReference>
<keyword evidence="4" id="KW-1185">Reference proteome</keyword>
<feature type="signal peptide" evidence="1">
    <location>
        <begin position="1"/>
        <end position="22"/>
    </location>
</feature>
<evidence type="ECO:0000256" key="1">
    <source>
        <dbReference type="SAM" id="SignalP"/>
    </source>
</evidence>
<name>A0ABV4CYA4_9BACT</name>
<feature type="domain" description="Putative beta-lactamase-inhibitor-like PepSY-like" evidence="2">
    <location>
        <begin position="58"/>
        <end position="150"/>
    </location>
</feature>
<evidence type="ECO:0000259" key="2">
    <source>
        <dbReference type="Pfam" id="PF11396"/>
    </source>
</evidence>
<evidence type="ECO:0000313" key="3">
    <source>
        <dbReference type="EMBL" id="MEY8246394.1"/>
    </source>
</evidence>
<comment type="caution">
    <text evidence="3">The sequence shown here is derived from an EMBL/GenBank/DDBJ whole genome shotgun (WGS) entry which is preliminary data.</text>
</comment>
<reference evidence="3 4" key="1">
    <citation type="submission" date="2024-03" db="EMBL/GenBank/DDBJ databases">
        <title>Mouse gut bacterial collection (mGBC) of GemPharmatech.</title>
        <authorList>
            <person name="He Y."/>
            <person name="Dong L."/>
            <person name="Wu D."/>
            <person name="Gao X."/>
            <person name="Lin Z."/>
        </authorList>
    </citation>
    <scope>NUCLEOTIDE SEQUENCE [LARGE SCALE GENOMIC DNA]</scope>
    <source>
        <strain evidence="3 4">54-13</strain>
    </source>
</reference>